<dbReference type="AlphaFoldDB" id="A0A4Y6Q0I7"/>
<evidence type="ECO:0000313" key="2">
    <source>
        <dbReference type="Proteomes" id="UP000315995"/>
    </source>
</evidence>
<dbReference type="OrthoDB" id="9148269at2"/>
<keyword evidence="2" id="KW-1185">Reference proteome</keyword>
<accession>A0A4Y6Q0I7</accession>
<gene>
    <name evidence="1" type="ORF">FIV42_26085</name>
</gene>
<sequence length="358" mass="41270">MPPKKKQHWVPQFYLRQFSADSKSVSLALVDQERFIPTASIPGQCYQDYFYGKTCEVEDRLHEIETEIAPLIHEICSTRRLPSRGSNDDALLRRYMWVQHGRTLEAAENTEAMQEQTVEEVSRFGEIRGPLAEQLQPSTDNPVLYPLSASLKNYVYLLDLDAALIANATESEFMTSDQPVVRYNKYCEAPHSAGRGLIRKGLMVFFPLTPRLTLFLFDSEIYKVERSDGARITLRKSGDLRQLNRLQWINATNVVIVGPQTSKGAALQYAEQARLDRPVKSMSVQSLFHAGSERFISEDEAKQRGFELPRRRQLLMHYDTFPSIDLDLSFVRMRMKALRGGKRMEERMRERRAAWLEA</sequence>
<evidence type="ECO:0000313" key="1">
    <source>
        <dbReference type="EMBL" id="QDG54084.1"/>
    </source>
</evidence>
<dbReference type="Proteomes" id="UP000315995">
    <property type="component" value="Chromosome"/>
</dbReference>
<dbReference type="EMBL" id="CP041186">
    <property type="protein sequence ID" value="QDG54084.1"/>
    <property type="molecule type" value="Genomic_DNA"/>
</dbReference>
<accession>A0A5B8YBM2</accession>
<organism evidence="1 2">
    <name type="scientific">Persicimonas caeni</name>
    <dbReference type="NCBI Taxonomy" id="2292766"/>
    <lineage>
        <taxon>Bacteria</taxon>
        <taxon>Deltaproteobacteria</taxon>
        <taxon>Bradymonadales</taxon>
        <taxon>Bradymonadaceae</taxon>
        <taxon>Persicimonas</taxon>
    </lineage>
</organism>
<dbReference type="InterPro" id="IPR025332">
    <property type="entry name" value="DUF4238"/>
</dbReference>
<dbReference type="RefSeq" id="WP_141200529.1">
    <property type="nucleotide sequence ID" value="NZ_CP041186.1"/>
</dbReference>
<reference evidence="1 2" key="1">
    <citation type="submission" date="2019-06" db="EMBL/GenBank/DDBJ databases">
        <title>Persicimonas caeni gen. nov., sp. nov., a predatory bacterium isolated from solar saltern.</title>
        <authorList>
            <person name="Wang S."/>
        </authorList>
    </citation>
    <scope>NUCLEOTIDE SEQUENCE [LARGE SCALE GENOMIC DNA]</scope>
    <source>
        <strain evidence="1 2">YN101</strain>
    </source>
</reference>
<protein>
    <submittedName>
        <fullName evidence="1">DUF4238 domain-containing protein</fullName>
    </submittedName>
</protein>
<dbReference type="Pfam" id="PF14022">
    <property type="entry name" value="DUF4238"/>
    <property type="match status" value="1"/>
</dbReference>
<proteinExistence type="predicted"/>
<name>A0A4Y6Q0I7_PERCE</name>